<feature type="compositionally biased region" description="Basic and acidic residues" evidence="1">
    <location>
        <begin position="11"/>
        <end position="35"/>
    </location>
</feature>
<proteinExistence type="predicted"/>
<feature type="region of interest" description="Disordered" evidence="1">
    <location>
        <begin position="1"/>
        <end position="64"/>
    </location>
</feature>
<dbReference type="RefSeq" id="WP_376985802.1">
    <property type="nucleotide sequence ID" value="NZ_JBHRWW010000031.1"/>
</dbReference>
<protein>
    <submittedName>
        <fullName evidence="2">Uncharacterized protein</fullName>
    </submittedName>
</protein>
<organism evidence="2 3">
    <name type="scientific">Aquipuribacter hungaricus</name>
    <dbReference type="NCBI Taxonomy" id="545624"/>
    <lineage>
        <taxon>Bacteria</taxon>
        <taxon>Bacillati</taxon>
        <taxon>Actinomycetota</taxon>
        <taxon>Actinomycetes</taxon>
        <taxon>Micrococcales</taxon>
        <taxon>Intrasporangiaceae</taxon>
        <taxon>Aquipuribacter</taxon>
    </lineage>
</organism>
<name>A0ABV7WPN1_9MICO</name>
<dbReference type="EMBL" id="JBHRWW010000031">
    <property type="protein sequence ID" value="MFC3690541.1"/>
    <property type="molecule type" value="Genomic_DNA"/>
</dbReference>
<sequence>MNAASAVQQARELDPVPEASRHRPGQDPYRPEKENSLMATAEGFVTRGVDGATAARSTTRVRTK</sequence>
<keyword evidence="3" id="KW-1185">Reference proteome</keyword>
<evidence type="ECO:0000256" key="1">
    <source>
        <dbReference type="SAM" id="MobiDB-lite"/>
    </source>
</evidence>
<comment type="caution">
    <text evidence="2">The sequence shown here is derived from an EMBL/GenBank/DDBJ whole genome shotgun (WGS) entry which is preliminary data.</text>
</comment>
<dbReference type="Proteomes" id="UP001595685">
    <property type="component" value="Unassembled WGS sequence"/>
</dbReference>
<reference evidence="3" key="1">
    <citation type="journal article" date="2019" name="Int. J. Syst. Evol. Microbiol.">
        <title>The Global Catalogue of Microorganisms (GCM) 10K type strain sequencing project: providing services to taxonomists for standard genome sequencing and annotation.</title>
        <authorList>
            <consortium name="The Broad Institute Genomics Platform"/>
            <consortium name="The Broad Institute Genome Sequencing Center for Infectious Disease"/>
            <person name="Wu L."/>
            <person name="Ma J."/>
        </authorList>
    </citation>
    <scope>NUCLEOTIDE SEQUENCE [LARGE SCALE GENOMIC DNA]</scope>
    <source>
        <strain evidence="3">NCAIM B.02333</strain>
    </source>
</reference>
<feature type="non-terminal residue" evidence="2">
    <location>
        <position position="64"/>
    </location>
</feature>
<evidence type="ECO:0000313" key="2">
    <source>
        <dbReference type="EMBL" id="MFC3690541.1"/>
    </source>
</evidence>
<evidence type="ECO:0000313" key="3">
    <source>
        <dbReference type="Proteomes" id="UP001595685"/>
    </source>
</evidence>
<accession>A0ABV7WPN1</accession>
<gene>
    <name evidence="2" type="ORF">ACFOLH_19520</name>
</gene>